<sequence>MHYKEERRELRGRNSSSLRWLCVCALFSFNSEGKFKWGKDTFTKERDVHPGVEAFPRRNYDNQPIYGKLPFQLRAFKLWLTHLSQLAYNTSTVNLTANSNSRVMLEEEKKPLCLVEIFKHYLSMDLGTHISEG</sequence>
<evidence type="ECO:0000313" key="2">
    <source>
        <dbReference type="Proteomes" id="UP001054945"/>
    </source>
</evidence>
<comment type="caution">
    <text evidence="1">The sequence shown here is derived from an EMBL/GenBank/DDBJ whole genome shotgun (WGS) entry which is preliminary data.</text>
</comment>
<dbReference type="AlphaFoldDB" id="A0AAV4UD41"/>
<name>A0AAV4UD41_CAEEX</name>
<accession>A0AAV4UD41</accession>
<protein>
    <submittedName>
        <fullName evidence="1">Uncharacterized protein</fullName>
    </submittedName>
</protein>
<reference evidence="1 2" key="1">
    <citation type="submission" date="2021-06" db="EMBL/GenBank/DDBJ databases">
        <title>Caerostris extrusa draft genome.</title>
        <authorList>
            <person name="Kono N."/>
            <person name="Arakawa K."/>
        </authorList>
    </citation>
    <scope>NUCLEOTIDE SEQUENCE [LARGE SCALE GENOMIC DNA]</scope>
</reference>
<dbReference type="Proteomes" id="UP001054945">
    <property type="component" value="Unassembled WGS sequence"/>
</dbReference>
<evidence type="ECO:0000313" key="1">
    <source>
        <dbReference type="EMBL" id="GIY55719.1"/>
    </source>
</evidence>
<dbReference type="EMBL" id="BPLR01012665">
    <property type="protein sequence ID" value="GIY55719.1"/>
    <property type="molecule type" value="Genomic_DNA"/>
</dbReference>
<organism evidence="1 2">
    <name type="scientific">Caerostris extrusa</name>
    <name type="common">Bark spider</name>
    <name type="synonym">Caerostris bankana</name>
    <dbReference type="NCBI Taxonomy" id="172846"/>
    <lineage>
        <taxon>Eukaryota</taxon>
        <taxon>Metazoa</taxon>
        <taxon>Ecdysozoa</taxon>
        <taxon>Arthropoda</taxon>
        <taxon>Chelicerata</taxon>
        <taxon>Arachnida</taxon>
        <taxon>Araneae</taxon>
        <taxon>Araneomorphae</taxon>
        <taxon>Entelegynae</taxon>
        <taxon>Araneoidea</taxon>
        <taxon>Araneidae</taxon>
        <taxon>Caerostris</taxon>
    </lineage>
</organism>
<proteinExistence type="predicted"/>
<keyword evidence="2" id="KW-1185">Reference proteome</keyword>
<gene>
    <name evidence="1" type="ORF">CEXT_810281</name>
</gene>